<dbReference type="InterPro" id="IPR036365">
    <property type="entry name" value="PGBD-like_sf"/>
</dbReference>
<evidence type="ECO:0000313" key="3">
    <source>
        <dbReference type="Proteomes" id="UP000266313"/>
    </source>
</evidence>
<protein>
    <submittedName>
        <fullName evidence="2">Peptidoglycan-binding domain 1 protein</fullName>
    </submittedName>
</protein>
<name>A0A250KQ91_9GAMM</name>
<dbReference type="AlphaFoldDB" id="A0A250KQ91"/>
<keyword evidence="3" id="KW-1185">Reference proteome</keyword>
<dbReference type="Proteomes" id="UP000266313">
    <property type="component" value="Chromosome"/>
</dbReference>
<dbReference type="SUPFAM" id="SSF47090">
    <property type="entry name" value="PGBD-like"/>
    <property type="match status" value="1"/>
</dbReference>
<proteinExistence type="predicted"/>
<reference evidence="2 3" key="1">
    <citation type="submission" date="2016-12" db="EMBL/GenBank/DDBJ databases">
        <title>Genome sequencing of Methylocaldum marinum.</title>
        <authorList>
            <person name="Takeuchi M."/>
            <person name="Kamagata Y."/>
            <person name="Hiraoka S."/>
            <person name="Oshima K."/>
            <person name="Hattori M."/>
            <person name="Iwasaki W."/>
        </authorList>
    </citation>
    <scope>NUCLEOTIDE SEQUENCE [LARGE SCALE GENOMIC DNA]</scope>
    <source>
        <strain evidence="2 3">S8</strain>
    </source>
</reference>
<dbReference type="Pfam" id="PF01471">
    <property type="entry name" value="PG_binding_1"/>
    <property type="match status" value="1"/>
</dbReference>
<dbReference type="InterPro" id="IPR002477">
    <property type="entry name" value="Peptidoglycan-bd-like"/>
</dbReference>
<feature type="domain" description="Peptidoglycan binding-like" evidence="1">
    <location>
        <begin position="33"/>
        <end position="83"/>
    </location>
</feature>
<organism evidence="2 3">
    <name type="scientific">Methylocaldum marinum</name>
    <dbReference type="NCBI Taxonomy" id="1432792"/>
    <lineage>
        <taxon>Bacteria</taxon>
        <taxon>Pseudomonadati</taxon>
        <taxon>Pseudomonadota</taxon>
        <taxon>Gammaproteobacteria</taxon>
        <taxon>Methylococcales</taxon>
        <taxon>Methylococcaceae</taxon>
        <taxon>Methylocaldum</taxon>
    </lineage>
</organism>
<accession>A0A250KQ91</accession>
<sequence length="138" mass="15331">MMYGMDSVHHKRNGAIDATQLIGSVGKGGKNHKPDVERVQAMLLMHGYNPGNTEGFCTDDTINAIVKFQARFMASPDGRVDPTGRTWKRLCIQPLAHGSPQEALANKWSGNPAKWSQEQKLEGLNPCFREKVKYYSIG</sequence>
<evidence type="ECO:0000313" key="2">
    <source>
        <dbReference type="EMBL" id="BBA33141.1"/>
    </source>
</evidence>
<dbReference type="InterPro" id="IPR036366">
    <property type="entry name" value="PGBDSf"/>
</dbReference>
<dbReference type="Gene3D" id="1.10.101.10">
    <property type="entry name" value="PGBD-like superfamily/PGBD"/>
    <property type="match status" value="1"/>
</dbReference>
<evidence type="ECO:0000259" key="1">
    <source>
        <dbReference type="Pfam" id="PF01471"/>
    </source>
</evidence>
<dbReference type="EMBL" id="AP017928">
    <property type="protein sequence ID" value="BBA33141.1"/>
    <property type="molecule type" value="Genomic_DNA"/>
</dbReference>
<gene>
    <name evidence="2" type="ORF">sS8_1179</name>
</gene>
<dbReference type="KEGG" id="mmai:sS8_1179"/>